<evidence type="ECO:0000256" key="1">
    <source>
        <dbReference type="ARBA" id="ARBA00018517"/>
    </source>
</evidence>
<comment type="catalytic activity">
    <reaction evidence="6">
        <text>a 5'-end (N(7)-methyl 5'-triphosphoguanosine)-ribonucleoside in snRNA + S-adenosyl-L-methionine = a 5'-end (N(2),N(7)-dimethyl 5'-triphosphoguanosine)-ribonucleoside in snRNA + S-adenosyl-L-homocysteine + H(+)</text>
        <dbReference type="Rhea" id="RHEA:78471"/>
        <dbReference type="Rhea" id="RHEA-COMP:19085"/>
        <dbReference type="Rhea" id="RHEA-COMP:19087"/>
        <dbReference type="ChEBI" id="CHEBI:15378"/>
        <dbReference type="ChEBI" id="CHEBI:57856"/>
        <dbReference type="ChEBI" id="CHEBI:59789"/>
        <dbReference type="ChEBI" id="CHEBI:156461"/>
        <dbReference type="ChEBI" id="CHEBI:172880"/>
    </reaction>
    <physiologicalReaction direction="left-to-right" evidence="6">
        <dbReference type="Rhea" id="RHEA:78472"/>
    </physiologicalReaction>
</comment>
<dbReference type="Gene3D" id="3.40.50.150">
    <property type="entry name" value="Vaccinia Virus protein VP39"/>
    <property type="match status" value="1"/>
</dbReference>
<dbReference type="Pfam" id="PF09445">
    <property type="entry name" value="Methyltransf_15"/>
    <property type="match status" value="1"/>
</dbReference>
<comment type="similarity">
    <text evidence="2">Belongs to the methyltransferase superfamily. Trimethylguanosine synthase family.</text>
</comment>
<keyword evidence="9" id="KW-1185">Reference proteome</keyword>
<dbReference type="RefSeq" id="XP_018709688.1">
    <property type="nucleotide sequence ID" value="XM_018856274.1"/>
</dbReference>
<dbReference type="GeneID" id="30029250"/>
<dbReference type="GO" id="GO:0017126">
    <property type="term" value="P:nucleologenesis"/>
    <property type="evidence" value="ECO:0007669"/>
    <property type="project" value="EnsemblFungi"/>
</dbReference>
<evidence type="ECO:0000256" key="6">
    <source>
        <dbReference type="ARBA" id="ARBA00049075"/>
    </source>
</evidence>
<evidence type="ECO:0000256" key="2">
    <source>
        <dbReference type="ARBA" id="ARBA00025783"/>
    </source>
</evidence>
<reference evidence="8 9" key="1">
    <citation type="submission" date="2016-05" db="EMBL/GenBank/DDBJ databases">
        <title>Comparative genomics of biotechnologically important yeasts.</title>
        <authorList>
            <consortium name="DOE Joint Genome Institute"/>
            <person name="Riley R."/>
            <person name="Haridas S."/>
            <person name="Wolfe K.H."/>
            <person name="Lopes M.R."/>
            <person name="Hittinger C.T."/>
            <person name="Goker M."/>
            <person name="Salamov A."/>
            <person name="Wisecaver J."/>
            <person name="Long T.M."/>
            <person name="Aerts A.L."/>
            <person name="Barry K."/>
            <person name="Choi C."/>
            <person name="Clum A."/>
            <person name="Coughlan A.Y."/>
            <person name="Deshpande S."/>
            <person name="Douglass A.P."/>
            <person name="Hanson S.J."/>
            <person name="Klenk H.-P."/>
            <person name="LaButti K."/>
            <person name="Lapidus A."/>
            <person name="Lindquist E."/>
            <person name="Lipzen A."/>
            <person name="Meier-kolthoff J.P."/>
            <person name="Ohm R.A."/>
            <person name="Otillar R.P."/>
            <person name="Pangilinan J."/>
            <person name="Peng Y."/>
            <person name="Rokas A."/>
            <person name="Rosa C.A."/>
            <person name="Scheuner C."/>
            <person name="Sibirny A.A."/>
            <person name="Slot J.C."/>
            <person name="Stielow J.B."/>
            <person name="Sun H."/>
            <person name="Kurtzman C.P."/>
            <person name="Blackwell M."/>
            <person name="Grigoriev I.V."/>
            <person name="Jeffries T.W."/>
        </authorList>
    </citation>
    <scope>NUCLEOTIDE SEQUENCE [LARGE SCALE GENOMIC DNA]</scope>
    <source>
        <strain evidence="8 9">NRRL YB-4993</strain>
    </source>
</reference>
<proteinExistence type="inferred from homology"/>
<dbReference type="GO" id="GO:0005730">
    <property type="term" value="C:nucleolus"/>
    <property type="evidence" value="ECO:0007669"/>
    <property type="project" value="EnsemblFungi"/>
</dbReference>
<dbReference type="GO" id="GO:0071164">
    <property type="term" value="F:RNA cap trimethylguanosine synthase activity"/>
    <property type="evidence" value="ECO:0007669"/>
    <property type="project" value="TreeGrafter"/>
</dbReference>
<dbReference type="OrthoDB" id="194443at2759"/>
<keyword evidence="8" id="KW-0808">Transferase</keyword>
<dbReference type="SUPFAM" id="SSF53335">
    <property type="entry name" value="S-adenosyl-L-methionine-dependent methyltransferases"/>
    <property type="match status" value="1"/>
</dbReference>
<dbReference type="InterPro" id="IPR019012">
    <property type="entry name" value="RNA_cap_Gua-N2-MeTrfase"/>
</dbReference>
<dbReference type="AlphaFoldDB" id="A0A1A0H541"/>
<dbReference type="EMBL" id="LXTC01000007">
    <property type="protein sequence ID" value="OBA19156.1"/>
    <property type="molecule type" value="Genomic_DNA"/>
</dbReference>
<dbReference type="PANTHER" id="PTHR14741:SF32">
    <property type="entry name" value="TRIMETHYLGUANOSINE SYNTHASE"/>
    <property type="match status" value="1"/>
</dbReference>
<keyword evidence="8" id="KW-0489">Methyltransferase</keyword>
<dbReference type="STRING" id="869754.A0A1A0H541"/>
<dbReference type="CDD" id="cd02440">
    <property type="entry name" value="AdoMet_MTases"/>
    <property type="match status" value="1"/>
</dbReference>
<dbReference type="GO" id="GO:0008033">
    <property type="term" value="P:tRNA processing"/>
    <property type="evidence" value="ECO:0007669"/>
    <property type="project" value="EnsemblFungi"/>
</dbReference>
<evidence type="ECO:0000313" key="9">
    <source>
        <dbReference type="Proteomes" id="UP000092555"/>
    </source>
</evidence>
<organism evidence="8 9">
    <name type="scientific">Metschnikowia bicuspidata var. bicuspidata NRRL YB-4993</name>
    <dbReference type="NCBI Taxonomy" id="869754"/>
    <lineage>
        <taxon>Eukaryota</taxon>
        <taxon>Fungi</taxon>
        <taxon>Dikarya</taxon>
        <taxon>Ascomycota</taxon>
        <taxon>Saccharomycotina</taxon>
        <taxon>Pichiomycetes</taxon>
        <taxon>Metschnikowiaceae</taxon>
        <taxon>Metschnikowia</taxon>
    </lineage>
</organism>
<evidence type="ECO:0000256" key="5">
    <source>
        <dbReference type="ARBA" id="ARBA00048763"/>
    </source>
</evidence>
<comment type="caution">
    <text evidence="8">The sequence shown here is derived from an EMBL/GenBank/DDBJ whole genome shotgun (WGS) entry which is preliminary data.</text>
</comment>
<comment type="catalytic activity">
    <reaction evidence="3">
        <text>a 5'-end (N(2),N(7)-dimethyl 5'-triphosphoguanosine)-ribonucleoside in snoRNA + S-adenosyl-L-methionine = a 5'-end (N(2),N(2),N(7)-trimethyl 5'-triphosphoguanosine)-ribonucleoside in snoRNA + S-adenosyl-L-homocysteine + H(+)</text>
        <dbReference type="Rhea" id="RHEA:78507"/>
        <dbReference type="Rhea" id="RHEA-COMP:19088"/>
        <dbReference type="Rhea" id="RHEA-COMP:19090"/>
        <dbReference type="ChEBI" id="CHEBI:15378"/>
        <dbReference type="ChEBI" id="CHEBI:57856"/>
        <dbReference type="ChEBI" id="CHEBI:59789"/>
        <dbReference type="ChEBI" id="CHEBI:167623"/>
        <dbReference type="ChEBI" id="CHEBI:172880"/>
    </reaction>
    <physiologicalReaction direction="left-to-right" evidence="3">
        <dbReference type="Rhea" id="RHEA:78508"/>
    </physiologicalReaction>
</comment>
<dbReference type="PANTHER" id="PTHR14741">
    <property type="entry name" value="S-ADENOSYLMETHIONINE-DEPENDENT METHYLTRANSFERASE RELATED"/>
    <property type="match status" value="1"/>
</dbReference>
<evidence type="ECO:0000256" key="7">
    <source>
        <dbReference type="ARBA" id="ARBA00049790"/>
    </source>
</evidence>
<comment type="catalytic activity">
    <reaction evidence="4">
        <text>a 5'-end (N(7)-methyl 5'-triphosphoguanosine)-ribonucleoside in snoRNA + S-adenosyl-L-methionine = a 5'-end (N(2),N(7)-dimethyl 5'-triphosphoguanosine)-ribonucleoside in snoRNA + S-adenosyl-L-homocysteine + H(+)</text>
        <dbReference type="Rhea" id="RHEA:78475"/>
        <dbReference type="Rhea" id="RHEA-COMP:19086"/>
        <dbReference type="Rhea" id="RHEA-COMP:19088"/>
        <dbReference type="ChEBI" id="CHEBI:15378"/>
        <dbReference type="ChEBI" id="CHEBI:57856"/>
        <dbReference type="ChEBI" id="CHEBI:59789"/>
        <dbReference type="ChEBI" id="CHEBI:156461"/>
        <dbReference type="ChEBI" id="CHEBI:172880"/>
    </reaction>
    <physiologicalReaction direction="left-to-right" evidence="4">
        <dbReference type="Rhea" id="RHEA:78476"/>
    </physiologicalReaction>
</comment>
<name>A0A1A0H541_9ASCO</name>
<evidence type="ECO:0000256" key="4">
    <source>
        <dbReference type="ARBA" id="ARBA00048740"/>
    </source>
</evidence>
<dbReference type="GO" id="GO:0051321">
    <property type="term" value="P:meiotic cell cycle"/>
    <property type="evidence" value="ECO:0007669"/>
    <property type="project" value="EnsemblFungi"/>
</dbReference>
<accession>A0A1A0H541</accession>
<protein>
    <recommendedName>
        <fullName evidence="1">Trimethylguanosine synthase</fullName>
    </recommendedName>
    <alternativeName>
        <fullName evidence="7">Cap-specific guanine-N(2) methyltransferase</fullName>
    </alternativeName>
</protein>
<comment type="catalytic activity">
    <reaction evidence="5">
        <text>a 5'-end (N(2),N(7)-dimethyl 5'-triphosphoguanosine)-ribonucleoside in snRNA + S-adenosyl-L-methionine = a 5'-end (N(2),N(2),N(7)-trimethyl 5'-triphosphoguanosine)-ribonucleoside in snRNA + S-adenosyl-L-homocysteine + H(+)</text>
        <dbReference type="Rhea" id="RHEA:78479"/>
        <dbReference type="Rhea" id="RHEA-COMP:19087"/>
        <dbReference type="Rhea" id="RHEA-COMP:19089"/>
        <dbReference type="ChEBI" id="CHEBI:15378"/>
        <dbReference type="ChEBI" id="CHEBI:57856"/>
        <dbReference type="ChEBI" id="CHEBI:59789"/>
        <dbReference type="ChEBI" id="CHEBI:167623"/>
        <dbReference type="ChEBI" id="CHEBI:172880"/>
    </reaction>
    <physiologicalReaction direction="left-to-right" evidence="5">
        <dbReference type="Rhea" id="RHEA:78480"/>
    </physiologicalReaction>
</comment>
<sequence>MSCSDFEIDQDDELLMHTYATLPTNCKKYWKKRYLLFSKFDEGVYLTSELWYSVTPEVTARVIAKIVKNILPDSQYILDVCCGGGGNSIQFAQIFRHVVAVDINANNVKCCQQNSMVYGADLNTSFVLGDWNSLSETSDWVPEIVPNKKFDFAFCSPPWGGPKYKYQDTFDLEAMEPFNLYLLCLSMSKFTENFGLFLPRNLDFDQIREVTRKLFGLRFKTRIVCIWQNERPLGIMAIFGPSFHSHI</sequence>
<evidence type="ECO:0000313" key="8">
    <source>
        <dbReference type="EMBL" id="OBA19156.1"/>
    </source>
</evidence>
<gene>
    <name evidence="8" type="ORF">METBIDRAFT_33366</name>
</gene>
<dbReference type="GO" id="GO:0032210">
    <property type="term" value="P:regulation of telomere maintenance via telomerase"/>
    <property type="evidence" value="ECO:0007669"/>
    <property type="project" value="EnsemblFungi"/>
</dbReference>
<evidence type="ECO:0000256" key="3">
    <source>
        <dbReference type="ARBA" id="ARBA00047418"/>
    </source>
</evidence>
<dbReference type="Proteomes" id="UP000092555">
    <property type="component" value="Unassembled WGS sequence"/>
</dbReference>
<dbReference type="InterPro" id="IPR029063">
    <property type="entry name" value="SAM-dependent_MTases_sf"/>
</dbReference>